<dbReference type="InterPro" id="IPR004030">
    <property type="entry name" value="NOS_N"/>
</dbReference>
<accession>A0ABS4JK71</accession>
<gene>
    <name evidence="13" type="ORF">J2Z69_003157</name>
</gene>
<dbReference type="PIRSF" id="PIRSF037219">
    <property type="entry name" value="NOS_oxygenase"/>
    <property type="match status" value="1"/>
</dbReference>
<dbReference type="EMBL" id="JAGGLD010000006">
    <property type="protein sequence ID" value="MBP2002100.1"/>
    <property type="molecule type" value="Genomic_DNA"/>
</dbReference>
<evidence type="ECO:0000256" key="3">
    <source>
        <dbReference type="ARBA" id="ARBA00005411"/>
    </source>
</evidence>
<keyword evidence="9 11" id="KW-0408">Iron</keyword>
<evidence type="ECO:0000256" key="6">
    <source>
        <dbReference type="ARBA" id="ARBA00022617"/>
    </source>
</evidence>
<evidence type="ECO:0000256" key="1">
    <source>
        <dbReference type="ARBA" id="ARBA00001971"/>
    </source>
</evidence>
<evidence type="ECO:0000256" key="7">
    <source>
        <dbReference type="ARBA" id="ARBA00022723"/>
    </source>
</evidence>
<evidence type="ECO:0000256" key="10">
    <source>
        <dbReference type="ARBA" id="ARBA00048713"/>
    </source>
</evidence>
<feature type="domain" description="Nitric oxide synthase (NOS)" evidence="12">
    <location>
        <begin position="67"/>
        <end position="74"/>
    </location>
</feature>
<keyword evidence="6 11" id="KW-0349">Heme</keyword>
<proteinExistence type="inferred from homology"/>
<comment type="cofactor">
    <cofactor evidence="1 11">
        <name>heme</name>
        <dbReference type="ChEBI" id="CHEBI:30413"/>
    </cofactor>
</comment>
<evidence type="ECO:0000256" key="8">
    <source>
        <dbReference type="ARBA" id="ARBA00023002"/>
    </source>
</evidence>
<dbReference type="RefSeq" id="WP_245339385.1">
    <property type="nucleotide sequence ID" value="NZ_JAGGLD010000006.1"/>
</dbReference>
<dbReference type="PANTHER" id="PTHR43410">
    <property type="entry name" value="NITRIC OXIDE SYNTHASE OXYGENASE"/>
    <property type="match status" value="1"/>
</dbReference>
<evidence type="ECO:0000313" key="13">
    <source>
        <dbReference type="EMBL" id="MBP2002100.1"/>
    </source>
</evidence>
<keyword evidence="14" id="KW-1185">Reference proteome</keyword>
<evidence type="ECO:0000256" key="9">
    <source>
        <dbReference type="ARBA" id="ARBA00023004"/>
    </source>
</evidence>
<dbReference type="InterPro" id="IPR050607">
    <property type="entry name" value="NOS"/>
</dbReference>
<dbReference type="PROSITE" id="PS60001">
    <property type="entry name" value="NOS"/>
    <property type="match status" value="1"/>
</dbReference>
<comment type="function">
    <text evidence="2 11">Catalyzes the production of nitric oxide.</text>
</comment>
<evidence type="ECO:0000256" key="11">
    <source>
        <dbReference type="PIRNR" id="PIRNR037219"/>
    </source>
</evidence>
<dbReference type="EC" id="1.14.14.47" evidence="4 11"/>
<dbReference type="InterPro" id="IPR036119">
    <property type="entry name" value="NOS_N_sf"/>
</dbReference>
<evidence type="ECO:0000313" key="14">
    <source>
        <dbReference type="Proteomes" id="UP001519288"/>
    </source>
</evidence>
<dbReference type="PANTHER" id="PTHR43410:SF1">
    <property type="entry name" value="NITRIC OXIDE SYNTHASE"/>
    <property type="match status" value="1"/>
</dbReference>
<dbReference type="InterPro" id="IPR044944">
    <property type="entry name" value="NOS_dom_3"/>
</dbReference>
<evidence type="ECO:0000256" key="5">
    <source>
        <dbReference type="ARBA" id="ARBA00018859"/>
    </source>
</evidence>
<comment type="miscellaneous">
    <text evidence="11">This protein is similar to the oxygenase domain of eukaryotic nitric oxide synthases but lacks the reductase domain which, in eukaryotes, is responsible for transfer of electrons to the ferric heme during nitric oxide synthesis.</text>
</comment>
<dbReference type="SUPFAM" id="SSF56512">
    <property type="entry name" value="Nitric oxide (NO) synthase oxygenase domain"/>
    <property type="match status" value="1"/>
</dbReference>
<dbReference type="InterPro" id="IPR044940">
    <property type="entry name" value="NOS_dom_2"/>
</dbReference>
<comment type="catalytic activity">
    <reaction evidence="10">
        <text>3 reduced [flavodoxin] + 2 L-arginine + 4 O2 = 3 oxidized [flavodoxin] + 2 L-citrulline + 2 nitric oxide + 4 H2O + 5 H(+)</text>
        <dbReference type="Rhea" id="RHEA:52324"/>
        <dbReference type="Rhea" id="RHEA-COMP:10622"/>
        <dbReference type="Rhea" id="RHEA-COMP:10623"/>
        <dbReference type="ChEBI" id="CHEBI:15377"/>
        <dbReference type="ChEBI" id="CHEBI:15378"/>
        <dbReference type="ChEBI" id="CHEBI:15379"/>
        <dbReference type="ChEBI" id="CHEBI:16480"/>
        <dbReference type="ChEBI" id="CHEBI:32682"/>
        <dbReference type="ChEBI" id="CHEBI:57618"/>
        <dbReference type="ChEBI" id="CHEBI:57743"/>
        <dbReference type="ChEBI" id="CHEBI:58210"/>
        <dbReference type="EC" id="1.14.14.47"/>
    </reaction>
</comment>
<evidence type="ECO:0000256" key="4">
    <source>
        <dbReference type="ARBA" id="ARBA00012735"/>
    </source>
</evidence>
<dbReference type="Proteomes" id="UP001519288">
    <property type="component" value="Unassembled WGS sequence"/>
</dbReference>
<sequence>MTSEMGNIREEAISFIEMTYQELGKSQEEIQQRIEDIEQQLKSSGTYQHTAEELAYGAKLAWRNNSRCIGRLFWDSLVTFDERSLQSTDDIAEALFRHIQYATNEGRIRPVITIFAPDKDIRLWNHQLIRYAGYETPEGIIGDPASLEFTQRCQELGWQGHGTPFDILPLVIQIGQHQPKWFMIPDEMILRVPLRHPDVADFTQLGLEWYAVPIISDMALEVGGIRYTAAPFNGWYMETEIGARNLADKDRYNQLPAVADLLGLQRESNTSLWMDRALVELNIAVLHSFKENQVSIVDHHTAAAQFMTFSDQEQAQGRELNARWSWLIPPLSPATTPVWHHSYKEREVSPNYVYQSPAYHDDPRPQVNDKKDTHILGAGCPFHS</sequence>
<dbReference type="CDD" id="cd00575">
    <property type="entry name" value="NOS_oxygenase"/>
    <property type="match status" value="1"/>
</dbReference>
<name>A0ABS4JK71_9BACL</name>
<dbReference type="GO" id="GO:0016491">
    <property type="term" value="F:oxidoreductase activity"/>
    <property type="evidence" value="ECO:0007669"/>
    <property type="project" value="UniProtKB-KW"/>
</dbReference>
<dbReference type="InterPro" id="IPR044943">
    <property type="entry name" value="NOS_dom_1"/>
</dbReference>
<dbReference type="Gene3D" id="3.90.1230.10">
    <property type="entry name" value="Nitric Oxide Synthase, Chain A, domain 3"/>
    <property type="match status" value="1"/>
</dbReference>
<dbReference type="Gene3D" id="3.90.440.10">
    <property type="entry name" value="Nitric Oxide Synthase,Heme Domain,Chain A domain 2"/>
    <property type="match status" value="1"/>
</dbReference>
<protein>
    <recommendedName>
        <fullName evidence="5 11">Nitric oxide synthase oxygenase</fullName>
        <ecNumber evidence="4 11">1.14.14.47</ecNumber>
    </recommendedName>
</protein>
<dbReference type="Pfam" id="PF02898">
    <property type="entry name" value="NO_synthase"/>
    <property type="match status" value="1"/>
</dbReference>
<organism evidence="13 14">
    <name type="scientific">Paenibacillus shirakamiensis</name>
    <dbReference type="NCBI Taxonomy" id="1265935"/>
    <lineage>
        <taxon>Bacteria</taxon>
        <taxon>Bacillati</taxon>
        <taxon>Bacillota</taxon>
        <taxon>Bacilli</taxon>
        <taxon>Bacillales</taxon>
        <taxon>Paenibacillaceae</taxon>
        <taxon>Paenibacillus</taxon>
    </lineage>
</organism>
<comment type="subunit">
    <text evidence="11">Homodimer.</text>
</comment>
<comment type="similarity">
    <text evidence="3 11">Belongs to the NOS family. Bacterial NOS oxygenase subfamily.</text>
</comment>
<reference evidence="13 14" key="1">
    <citation type="submission" date="2021-03" db="EMBL/GenBank/DDBJ databases">
        <title>Genomic Encyclopedia of Type Strains, Phase IV (KMG-IV): sequencing the most valuable type-strain genomes for metagenomic binning, comparative biology and taxonomic classification.</title>
        <authorList>
            <person name="Goeker M."/>
        </authorList>
    </citation>
    <scope>NUCLEOTIDE SEQUENCE [LARGE SCALE GENOMIC DNA]</scope>
    <source>
        <strain evidence="13 14">DSM 26806</strain>
    </source>
</reference>
<evidence type="ECO:0000256" key="2">
    <source>
        <dbReference type="ARBA" id="ARBA00002642"/>
    </source>
</evidence>
<keyword evidence="8 11" id="KW-0560">Oxidoreductase</keyword>
<comment type="caution">
    <text evidence="13">The sequence shown here is derived from an EMBL/GenBank/DDBJ whole genome shotgun (WGS) entry which is preliminary data.</text>
</comment>
<keyword evidence="7 11" id="KW-0479">Metal-binding</keyword>
<dbReference type="Gene3D" id="3.90.340.10">
    <property type="entry name" value="Nitric Oxide Synthase, Chain A, domain 1"/>
    <property type="match status" value="1"/>
</dbReference>
<evidence type="ECO:0000259" key="12">
    <source>
        <dbReference type="PROSITE" id="PS60001"/>
    </source>
</evidence>
<dbReference type="InterPro" id="IPR017142">
    <property type="entry name" value="Nitric_oxide_synthase_Oase-su"/>
</dbReference>